<dbReference type="EMBL" id="QZJZ01000005">
    <property type="protein sequence ID" value="RJP62066.1"/>
    <property type="molecule type" value="Genomic_DNA"/>
</dbReference>
<protein>
    <submittedName>
        <fullName evidence="2">Glycosyltransferase</fullName>
    </submittedName>
</protein>
<dbReference type="Gene3D" id="3.90.550.10">
    <property type="entry name" value="Spore Coat Polysaccharide Biosynthesis Protein SpsA, Chain A"/>
    <property type="match status" value="1"/>
</dbReference>
<feature type="domain" description="Glycosyltransferase 2-like" evidence="1">
    <location>
        <begin position="7"/>
        <end position="168"/>
    </location>
</feature>
<evidence type="ECO:0000313" key="3">
    <source>
        <dbReference type="Proteomes" id="UP000266426"/>
    </source>
</evidence>
<dbReference type="Proteomes" id="UP000266426">
    <property type="component" value="Unassembled WGS sequence"/>
</dbReference>
<name>A0A3A4RJP5_9BACT</name>
<dbReference type="GO" id="GO:0016740">
    <property type="term" value="F:transferase activity"/>
    <property type="evidence" value="ECO:0007669"/>
    <property type="project" value="UniProtKB-KW"/>
</dbReference>
<comment type="caution">
    <text evidence="2">The sequence shown here is derived from an EMBL/GenBank/DDBJ whole genome shotgun (WGS) entry which is preliminary data.</text>
</comment>
<dbReference type="Pfam" id="PF00535">
    <property type="entry name" value="Glycos_transf_2"/>
    <property type="match status" value="1"/>
</dbReference>
<dbReference type="AlphaFoldDB" id="A0A3A4RJP5"/>
<gene>
    <name evidence="2" type="ORF">C4541_00605</name>
</gene>
<organism evidence="2 3">
    <name type="scientific">Candidatus Auribacter fodinae</name>
    <dbReference type="NCBI Taxonomy" id="2093366"/>
    <lineage>
        <taxon>Bacteria</taxon>
        <taxon>Pseudomonadati</taxon>
        <taxon>Candidatus Auribacterota</taxon>
        <taxon>Candidatus Auribacteria</taxon>
        <taxon>Candidatus Auribacterales</taxon>
        <taxon>Candidatus Auribacteraceae</taxon>
        <taxon>Candidatus Auribacter</taxon>
    </lineage>
</organism>
<dbReference type="InterPro" id="IPR029044">
    <property type="entry name" value="Nucleotide-diphossugar_trans"/>
</dbReference>
<dbReference type="SUPFAM" id="SSF53448">
    <property type="entry name" value="Nucleotide-diphospho-sugar transferases"/>
    <property type="match status" value="1"/>
</dbReference>
<sequence length="326" mass="37651">MSKPNISVVVPAYNAEKTIGLCLDSILRQNYPQDKMEVLVVDNNSMDSTAEIIKSYPVTYLFEDKIQSPSGARNKGIVNARHGLIAFIDSDCIADEHWLANGITSLDDESVGAVGGKILAYKPETYIEEYQDRSGVLWHVVSDEAHARREARLVTANAFFRKDVFDTLGLFDLRYKGAGEDTDICYAMLRHTNYKLTYNEHALVWHKHRTNLRQFCKQYVRYGYNNMFLDQKFYPEIVNEMHESADNHGVLRTFYWRFLYRETCRECCAVFPALGRYLTSFKRADKTALFDSVLFALSKIAFVRGEIRAFKEIRAVREKLTEDIRP</sequence>
<dbReference type="InterPro" id="IPR001173">
    <property type="entry name" value="Glyco_trans_2-like"/>
</dbReference>
<dbReference type="PANTHER" id="PTHR43685:SF2">
    <property type="entry name" value="GLYCOSYLTRANSFERASE 2-LIKE DOMAIN-CONTAINING PROTEIN"/>
    <property type="match status" value="1"/>
</dbReference>
<evidence type="ECO:0000259" key="1">
    <source>
        <dbReference type="Pfam" id="PF00535"/>
    </source>
</evidence>
<reference evidence="2 3" key="1">
    <citation type="journal article" date="2017" name="ISME J.">
        <title>Energy and carbon metabolisms in a deep terrestrial subsurface fluid microbial community.</title>
        <authorList>
            <person name="Momper L."/>
            <person name="Jungbluth S.P."/>
            <person name="Lee M.D."/>
            <person name="Amend J.P."/>
        </authorList>
    </citation>
    <scope>NUCLEOTIDE SEQUENCE [LARGE SCALE GENOMIC DNA]</scope>
    <source>
        <strain evidence="2">SURF_26</strain>
    </source>
</reference>
<accession>A0A3A4RJP5</accession>
<proteinExistence type="predicted"/>
<keyword evidence="2" id="KW-0808">Transferase</keyword>
<dbReference type="InterPro" id="IPR050834">
    <property type="entry name" value="Glycosyltransf_2"/>
</dbReference>
<evidence type="ECO:0000313" key="2">
    <source>
        <dbReference type="EMBL" id="RJP62066.1"/>
    </source>
</evidence>
<dbReference type="PANTHER" id="PTHR43685">
    <property type="entry name" value="GLYCOSYLTRANSFERASE"/>
    <property type="match status" value="1"/>
</dbReference>